<feature type="domain" description="Radical SAM core" evidence="8">
    <location>
        <begin position="38"/>
        <end position="263"/>
    </location>
</feature>
<dbReference type="SUPFAM" id="SSF102114">
    <property type="entry name" value="Radical SAM enzymes"/>
    <property type="match status" value="1"/>
</dbReference>
<evidence type="ECO:0000256" key="4">
    <source>
        <dbReference type="ARBA" id="ARBA00022723"/>
    </source>
</evidence>
<dbReference type="PROSITE" id="PS51918">
    <property type="entry name" value="RADICAL_SAM"/>
    <property type="match status" value="1"/>
</dbReference>
<name>A0A445MZD7_9BACT</name>
<dbReference type="InterPro" id="IPR007197">
    <property type="entry name" value="rSAM"/>
</dbReference>
<dbReference type="GO" id="GO:0042364">
    <property type="term" value="P:water-soluble vitamin biosynthetic process"/>
    <property type="evidence" value="ECO:0007669"/>
    <property type="project" value="UniProtKB-ARBA"/>
</dbReference>
<dbReference type="GO" id="GO:0046872">
    <property type="term" value="F:metal ion binding"/>
    <property type="evidence" value="ECO:0007669"/>
    <property type="project" value="UniProtKB-KW"/>
</dbReference>
<dbReference type="Pfam" id="PF06968">
    <property type="entry name" value="BATS"/>
    <property type="match status" value="1"/>
</dbReference>
<dbReference type="GO" id="GO:0003824">
    <property type="term" value="F:catalytic activity"/>
    <property type="evidence" value="ECO:0007669"/>
    <property type="project" value="InterPro"/>
</dbReference>
<evidence type="ECO:0000256" key="7">
    <source>
        <dbReference type="ARBA" id="ARBA00034078"/>
    </source>
</evidence>
<reference evidence="9" key="1">
    <citation type="submission" date="2018-01" db="EMBL/GenBank/DDBJ databases">
        <authorList>
            <person name="Regsiter A."/>
            <person name="William W."/>
        </authorList>
    </citation>
    <scope>NUCLEOTIDE SEQUENCE</scope>
    <source>
        <strain evidence="9">TRIP AH-1</strain>
    </source>
</reference>
<keyword evidence="6" id="KW-0411">Iron-sulfur</keyword>
<dbReference type="SMART" id="SM00729">
    <property type="entry name" value="Elp3"/>
    <property type="match status" value="1"/>
</dbReference>
<dbReference type="SFLD" id="SFLDG01113">
    <property type="entry name" value="Uncharacterised_Radical_SAM_Su"/>
    <property type="match status" value="1"/>
</dbReference>
<accession>A0A445MZD7</accession>
<dbReference type="CDD" id="cd01335">
    <property type="entry name" value="Radical_SAM"/>
    <property type="match status" value="1"/>
</dbReference>
<evidence type="ECO:0000313" key="9">
    <source>
        <dbReference type="EMBL" id="SPD74732.1"/>
    </source>
</evidence>
<keyword evidence="2" id="KW-0004">4Fe-4S</keyword>
<dbReference type="Gene3D" id="3.20.20.70">
    <property type="entry name" value="Aldolase class I"/>
    <property type="match status" value="1"/>
</dbReference>
<keyword evidence="3" id="KW-0949">S-adenosyl-L-methionine</keyword>
<evidence type="ECO:0000256" key="2">
    <source>
        <dbReference type="ARBA" id="ARBA00022485"/>
    </source>
</evidence>
<dbReference type="InterPro" id="IPR006638">
    <property type="entry name" value="Elp3/MiaA/NifB-like_rSAM"/>
</dbReference>
<evidence type="ECO:0000256" key="5">
    <source>
        <dbReference type="ARBA" id="ARBA00023004"/>
    </source>
</evidence>
<keyword evidence="4" id="KW-0479">Metal-binding</keyword>
<dbReference type="SFLD" id="SFLDS00029">
    <property type="entry name" value="Radical_SAM"/>
    <property type="match status" value="1"/>
</dbReference>
<dbReference type="GO" id="GO:0044272">
    <property type="term" value="P:sulfur compound biosynthetic process"/>
    <property type="evidence" value="ECO:0007669"/>
    <property type="project" value="UniProtKB-ARBA"/>
</dbReference>
<dbReference type="PANTHER" id="PTHR43288">
    <property type="entry name" value="BIOTIN SYNTHASE-RELATED PROTEIN, RADICAL SAM SUPERFAMILY"/>
    <property type="match status" value="1"/>
</dbReference>
<keyword evidence="5" id="KW-0408">Iron</keyword>
<dbReference type="GO" id="GO:0051539">
    <property type="term" value="F:4 iron, 4 sulfur cluster binding"/>
    <property type="evidence" value="ECO:0007669"/>
    <property type="project" value="UniProtKB-KW"/>
</dbReference>
<dbReference type="PANTHER" id="PTHR43288:SF2">
    <property type="entry name" value="RADICAL SAM CORE DOMAIN-CONTAINING PROTEIN"/>
    <property type="match status" value="1"/>
</dbReference>
<comment type="cofactor">
    <cofactor evidence="7">
        <name>[2Fe-2S] cluster</name>
        <dbReference type="ChEBI" id="CHEBI:190135"/>
    </cofactor>
</comment>
<dbReference type="InterPro" id="IPR010722">
    <property type="entry name" value="BATS_dom"/>
</dbReference>
<evidence type="ECO:0000256" key="3">
    <source>
        <dbReference type="ARBA" id="ARBA00022691"/>
    </source>
</evidence>
<comment type="cofactor">
    <cofactor evidence="1">
        <name>[4Fe-4S] cluster</name>
        <dbReference type="ChEBI" id="CHEBI:49883"/>
    </cofactor>
</comment>
<gene>
    <name evidence="9" type="ORF">PITCH_A320005</name>
</gene>
<dbReference type="InterPro" id="IPR013785">
    <property type="entry name" value="Aldolase_TIM"/>
</dbReference>
<protein>
    <submittedName>
        <fullName evidence="9">Radical SAM domain-containing protein</fullName>
    </submittedName>
</protein>
<organism evidence="9">
    <name type="scientific">uncultured Desulfobacterium sp</name>
    <dbReference type="NCBI Taxonomy" id="201089"/>
    <lineage>
        <taxon>Bacteria</taxon>
        <taxon>Pseudomonadati</taxon>
        <taxon>Thermodesulfobacteriota</taxon>
        <taxon>Desulfobacteria</taxon>
        <taxon>Desulfobacterales</taxon>
        <taxon>Desulfobacteriaceae</taxon>
        <taxon>Desulfobacterium</taxon>
        <taxon>environmental samples</taxon>
    </lineage>
</organism>
<evidence type="ECO:0000256" key="6">
    <source>
        <dbReference type="ARBA" id="ARBA00023014"/>
    </source>
</evidence>
<dbReference type="Pfam" id="PF04055">
    <property type="entry name" value="Radical_SAM"/>
    <property type="match status" value="1"/>
</dbReference>
<dbReference type="InterPro" id="IPR058240">
    <property type="entry name" value="rSAM_sf"/>
</dbReference>
<evidence type="ECO:0000259" key="8">
    <source>
        <dbReference type="PROSITE" id="PS51918"/>
    </source>
</evidence>
<dbReference type="EMBL" id="OJIN01000173">
    <property type="protein sequence ID" value="SPD74732.1"/>
    <property type="molecule type" value="Genomic_DNA"/>
</dbReference>
<sequence length="312" mass="34265">MLIGEDKDISELQSEARYLTRKKWGEKIDFYLPGMITLNGERGKYPAISITGESCELNCDHCGGQLLKSMIPATTPEKLIERCIKVNESGNTGCLISGGCLKNGRLPWEPFLEAISEVKRLTHLNISIHSGLIDLEIAKRFKDAGIDQCLIDVIGDDETFKTVFHTNEGIESVKNSLKALKQAGVPMAPHIVAGLNYGVIKGEFNALRMISEFEPPILVIVVLMPLAGTPMQAVTPLNSYEIARLMATARIEMPNTIISLGCARPRGKVGEELEILAMDSGVNRIAIWSDAAIKRAKEWGLQVNFHKTCCSV</sequence>
<evidence type="ECO:0000256" key="1">
    <source>
        <dbReference type="ARBA" id="ARBA00001966"/>
    </source>
</evidence>
<proteinExistence type="predicted"/>
<dbReference type="AlphaFoldDB" id="A0A445MZD7"/>